<evidence type="ECO:0000313" key="1">
    <source>
        <dbReference type="EMBL" id="KRN27691.1"/>
    </source>
</evidence>
<proteinExistence type="predicted"/>
<reference evidence="3 4" key="1">
    <citation type="journal article" date="2015" name="Genome Announc.">
        <title>Expanding the biotechnology potential of lactobacilli through comparative genomics of 213 strains and associated genera.</title>
        <authorList>
            <person name="Sun Z."/>
            <person name="Harris H.M."/>
            <person name="McCann A."/>
            <person name="Guo C."/>
            <person name="Argimon S."/>
            <person name="Zhang W."/>
            <person name="Yang X."/>
            <person name="Jeffery I.B."/>
            <person name="Cooney J.C."/>
            <person name="Kagawa T.F."/>
            <person name="Liu W."/>
            <person name="Song Y."/>
            <person name="Salvetti E."/>
            <person name="Wrobel A."/>
            <person name="Rasinkangas P."/>
            <person name="Parkhill J."/>
            <person name="Rea M.C."/>
            <person name="O'Sullivan O."/>
            <person name="Ritari J."/>
            <person name="Douillard F.P."/>
            <person name="Paul Ross R."/>
            <person name="Yang R."/>
            <person name="Briner A.E."/>
            <person name="Felis G.E."/>
            <person name="de Vos W.M."/>
            <person name="Barrangou R."/>
            <person name="Klaenhammer T.R."/>
            <person name="Caufield P.W."/>
            <person name="Cui Y."/>
            <person name="Zhang H."/>
            <person name="O'Toole P.W."/>
        </authorList>
    </citation>
    <scope>NUCLEOTIDE SEQUENCE [LARGE SCALE GENOMIC DNA]</scope>
    <source>
        <strain evidence="1 4">ATCC BAA-66</strain>
        <strain evidence="2 3">DSM 13344</strain>
    </source>
</reference>
<comment type="caution">
    <text evidence="2">The sequence shown here is derived from an EMBL/GenBank/DDBJ whole genome shotgun (WGS) entry which is preliminary data.</text>
</comment>
<dbReference type="PATRIC" id="fig|81857.3.peg.1929"/>
<gene>
    <name evidence="1" type="ORF">IV38_GL001904</name>
    <name evidence="2" type="ORF">IV40_GL001933</name>
</gene>
<evidence type="ECO:0000313" key="2">
    <source>
        <dbReference type="EMBL" id="KRN30344.1"/>
    </source>
</evidence>
<keyword evidence="3" id="KW-1185">Reference proteome</keyword>
<dbReference type="STRING" id="81857.IV38_GL001904"/>
<protein>
    <submittedName>
        <fullName evidence="2">Uncharacterized protein</fullName>
    </submittedName>
</protein>
<dbReference type="Proteomes" id="UP000051751">
    <property type="component" value="Unassembled WGS sequence"/>
</dbReference>
<sequence length="269" mass="30578">MVGGKTLLVANAAVQQKLAAKYDTPVEIGYPFQTRLALGKSNEMEQQIVLWNINLDVNAAHLFTLFLEKMATNPQLSVIILQSSEQQRQQLQLQFLEYCQSQFAILQDFSQAAQMDVIRDHDYQPILKQMKTKAGTEKPSQAVVDGLNQFFRLSRRLQFSPSLTRKLVLEYFDQARLFVDLTEHPEAFLQVQAISAGIPQLTRQESPYMHAGENGQLAKDDAGLMAGLSTYLDTLTYWNEALVQNVRLIEKFSSERLIQYWEGQQSGNV</sequence>
<organism evidence="2 3">
    <name type="scientific">Lactobacillus selangorensis</name>
    <dbReference type="NCBI Taxonomy" id="81857"/>
    <lineage>
        <taxon>Bacteria</taxon>
        <taxon>Bacillati</taxon>
        <taxon>Bacillota</taxon>
        <taxon>Bacilli</taxon>
        <taxon>Lactobacillales</taxon>
        <taxon>Lactobacillaceae</taxon>
        <taxon>Lactobacillus</taxon>
    </lineage>
</organism>
<evidence type="ECO:0000313" key="4">
    <source>
        <dbReference type="Proteomes" id="UP000051751"/>
    </source>
</evidence>
<dbReference type="Pfam" id="PF16993">
    <property type="entry name" value="Asp1"/>
    <property type="match status" value="1"/>
</dbReference>
<dbReference type="GO" id="GO:0015031">
    <property type="term" value="P:protein transport"/>
    <property type="evidence" value="ECO:0007669"/>
    <property type="project" value="InterPro"/>
</dbReference>
<name>A0A0R2FPG3_9LACO</name>
<accession>A0A0R2FPG3</accession>
<dbReference type="InterPro" id="IPR022372">
    <property type="entry name" value="Accessory_SS_Asp1"/>
</dbReference>
<evidence type="ECO:0000313" key="3">
    <source>
        <dbReference type="Proteomes" id="UP000051645"/>
    </source>
</evidence>
<dbReference type="EMBL" id="JQAZ01000007">
    <property type="protein sequence ID" value="KRN30344.1"/>
    <property type="molecule type" value="Genomic_DNA"/>
</dbReference>
<dbReference type="AlphaFoldDB" id="A0A0R2FPG3"/>
<dbReference type="EMBL" id="JQAT01000006">
    <property type="protein sequence ID" value="KRN27691.1"/>
    <property type="molecule type" value="Genomic_DNA"/>
</dbReference>
<dbReference type="Proteomes" id="UP000051645">
    <property type="component" value="Unassembled WGS sequence"/>
</dbReference>